<keyword evidence="2" id="KW-1185">Reference proteome</keyword>
<proteinExistence type="predicted"/>
<protein>
    <submittedName>
        <fullName evidence="1">Uncharacterized protein</fullName>
    </submittedName>
</protein>
<accession>A0ACB8XNC1</accession>
<evidence type="ECO:0000313" key="1">
    <source>
        <dbReference type="EMBL" id="KAI3669716.1"/>
    </source>
</evidence>
<comment type="caution">
    <text evidence="1">The sequence shown here is derived from an EMBL/GenBank/DDBJ whole genome shotgun (WGS) entry which is preliminary data.</text>
</comment>
<reference evidence="2" key="1">
    <citation type="journal article" date="2022" name="Mol. Ecol. Resour.">
        <title>The genomes of chicory, endive, great burdock and yacon provide insights into Asteraceae palaeo-polyploidization history and plant inulin production.</title>
        <authorList>
            <person name="Fan W."/>
            <person name="Wang S."/>
            <person name="Wang H."/>
            <person name="Wang A."/>
            <person name="Jiang F."/>
            <person name="Liu H."/>
            <person name="Zhao H."/>
            <person name="Xu D."/>
            <person name="Zhang Y."/>
        </authorList>
    </citation>
    <scope>NUCLEOTIDE SEQUENCE [LARGE SCALE GENOMIC DNA]</scope>
    <source>
        <strain evidence="2">cv. Niubang</strain>
    </source>
</reference>
<sequence>MAHLLEFYKHQGISSLCHLKKQENFRKNKKNYPSFKGLALGLNKFSSRTVMDMSSAWLSELEMEDQGFLNYDQMSKLYGPIDDFSADSFSSESYTENMSFPDQSFQTQQPQIKLPSYQEKSSSGISKCSPTPDPLISSTTLPSSNAFTISFGDQKPKDETLQFRDSIGYGDAGITKVPTTMARNPLQAQDHVLAERKRREKLNRYFISLSSLLPNLKKMDKASVLEDASNYIKELQGRVKELEGSPGVKRKNVQESIVSVKRSRLSSSDDEYSSSDETNSGESTNPFKSCPEIEVRMSGSSVLVRIQCQKNFCSMVKALNQMQKLGMSIISSSAMPFAKTTLLITIVAQTEDDFCMTTSELVKNLQLAI</sequence>
<dbReference type="Proteomes" id="UP001055879">
    <property type="component" value="Linkage Group LG16"/>
</dbReference>
<evidence type="ECO:0000313" key="2">
    <source>
        <dbReference type="Proteomes" id="UP001055879"/>
    </source>
</evidence>
<name>A0ACB8XNC1_ARCLA</name>
<organism evidence="1 2">
    <name type="scientific">Arctium lappa</name>
    <name type="common">Greater burdock</name>
    <name type="synonym">Lappa major</name>
    <dbReference type="NCBI Taxonomy" id="4217"/>
    <lineage>
        <taxon>Eukaryota</taxon>
        <taxon>Viridiplantae</taxon>
        <taxon>Streptophyta</taxon>
        <taxon>Embryophyta</taxon>
        <taxon>Tracheophyta</taxon>
        <taxon>Spermatophyta</taxon>
        <taxon>Magnoliopsida</taxon>
        <taxon>eudicotyledons</taxon>
        <taxon>Gunneridae</taxon>
        <taxon>Pentapetalae</taxon>
        <taxon>asterids</taxon>
        <taxon>campanulids</taxon>
        <taxon>Asterales</taxon>
        <taxon>Asteraceae</taxon>
        <taxon>Carduoideae</taxon>
        <taxon>Cardueae</taxon>
        <taxon>Arctiinae</taxon>
        <taxon>Arctium</taxon>
    </lineage>
</organism>
<gene>
    <name evidence="1" type="ORF">L6452_41073</name>
</gene>
<reference evidence="1 2" key="2">
    <citation type="journal article" date="2022" name="Mol. Ecol. Resour.">
        <title>The genomes of chicory, endive, great burdock and yacon provide insights into Asteraceae paleo-polyploidization history and plant inulin production.</title>
        <authorList>
            <person name="Fan W."/>
            <person name="Wang S."/>
            <person name="Wang H."/>
            <person name="Wang A."/>
            <person name="Jiang F."/>
            <person name="Liu H."/>
            <person name="Zhao H."/>
            <person name="Xu D."/>
            <person name="Zhang Y."/>
        </authorList>
    </citation>
    <scope>NUCLEOTIDE SEQUENCE [LARGE SCALE GENOMIC DNA]</scope>
    <source>
        <strain evidence="2">cv. Niubang</strain>
    </source>
</reference>
<dbReference type="EMBL" id="CM042062">
    <property type="protein sequence ID" value="KAI3669716.1"/>
    <property type="molecule type" value="Genomic_DNA"/>
</dbReference>